<protein>
    <submittedName>
        <fullName evidence="1">Uncharacterized protein</fullName>
    </submittedName>
</protein>
<organism evidence="1 2">
    <name type="scientific">Flavobacterium stagni</name>
    <dbReference type="NCBI Taxonomy" id="2506421"/>
    <lineage>
        <taxon>Bacteria</taxon>
        <taxon>Pseudomonadati</taxon>
        <taxon>Bacteroidota</taxon>
        <taxon>Flavobacteriia</taxon>
        <taxon>Flavobacteriales</taxon>
        <taxon>Flavobacteriaceae</taxon>
        <taxon>Flavobacterium</taxon>
    </lineage>
</organism>
<proteinExistence type="predicted"/>
<accession>A0A4Q1K2E7</accession>
<comment type="caution">
    <text evidence="1">The sequence shown here is derived from an EMBL/GenBank/DDBJ whole genome shotgun (WGS) entry which is preliminary data.</text>
</comment>
<evidence type="ECO:0000313" key="1">
    <source>
        <dbReference type="EMBL" id="RXR18879.1"/>
    </source>
</evidence>
<reference evidence="2" key="1">
    <citation type="submission" date="2019-01" db="EMBL/GenBank/DDBJ databases">
        <title>Cytophagaceae bacterium strain CAR-16.</title>
        <authorList>
            <person name="Chen W.-M."/>
        </authorList>
    </citation>
    <scope>NUCLEOTIDE SEQUENCE [LARGE SCALE GENOMIC DNA]</scope>
    <source>
        <strain evidence="2">WWJ-16</strain>
    </source>
</reference>
<dbReference type="Proteomes" id="UP000289857">
    <property type="component" value="Unassembled WGS sequence"/>
</dbReference>
<keyword evidence="2" id="KW-1185">Reference proteome</keyword>
<name>A0A4Q1K2E7_9FLAO</name>
<sequence length="174" mass="20548">MNKNLIFLLVLFTSKTLIAQDKLRITYVGFFQDCLENWPQLKFEITNLTNDTLYISYDKIKFEVKKKSKKIVEEKYTANTGLPFIRPIITECPEQQIERNVLAHKFAKKLLEKNKVSGVDEKNAIQNIEIACIVIYPNERLYLYKTFFCKKFDKKYEVTVKSYDDTIITSYQSN</sequence>
<dbReference type="RefSeq" id="WP_129462489.1">
    <property type="nucleotide sequence ID" value="NZ_SBKN01000012.1"/>
</dbReference>
<dbReference type="EMBL" id="SBKN01000012">
    <property type="protein sequence ID" value="RXR18879.1"/>
    <property type="molecule type" value="Genomic_DNA"/>
</dbReference>
<dbReference type="OrthoDB" id="1360098at2"/>
<evidence type="ECO:0000313" key="2">
    <source>
        <dbReference type="Proteomes" id="UP000289857"/>
    </source>
</evidence>
<dbReference type="AlphaFoldDB" id="A0A4Q1K2E7"/>
<gene>
    <name evidence="1" type="ORF">EQG61_13555</name>
</gene>